<comment type="caution">
    <text evidence="1">The sequence shown here is derived from an EMBL/GenBank/DDBJ whole genome shotgun (WGS) entry which is preliminary data.</text>
</comment>
<dbReference type="EMBL" id="MNCJ02000327">
    <property type="protein sequence ID" value="KAF5779063.1"/>
    <property type="molecule type" value="Genomic_DNA"/>
</dbReference>
<evidence type="ECO:0000313" key="2">
    <source>
        <dbReference type="Proteomes" id="UP000215914"/>
    </source>
</evidence>
<dbReference type="AlphaFoldDB" id="A0A9K3MXM4"/>
<proteinExistence type="predicted"/>
<keyword evidence="2" id="KW-1185">Reference proteome</keyword>
<dbReference type="Gramene" id="mRNA:HanXRQr2_Chr12g0554931">
    <property type="protein sequence ID" value="CDS:HanXRQr2_Chr12g0554931.1"/>
    <property type="gene ID" value="HanXRQr2_Chr12g0554931"/>
</dbReference>
<protein>
    <submittedName>
        <fullName evidence="1">Uncharacterized protein</fullName>
    </submittedName>
</protein>
<reference evidence="1" key="2">
    <citation type="submission" date="2020-06" db="EMBL/GenBank/DDBJ databases">
        <title>Helianthus annuus Genome sequencing and assembly Release 2.</title>
        <authorList>
            <person name="Gouzy J."/>
            <person name="Langlade N."/>
            <person name="Munos S."/>
        </authorList>
    </citation>
    <scope>NUCLEOTIDE SEQUENCE</scope>
    <source>
        <tissue evidence="1">Leaves</tissue>
    </source>
</reference>
<gene>
    <name evidence="1" type="ORF">HanXRQr2_Chr12g0554931</name>
</gene>
<reference evidence="1" key="1">
    <citation type="journal article" date="2017" name="Nature">
        <title>The sunflower genome provides insights into oil metabolism, flowering and Asterid evolution.</title>
        <authorList>
            <person name="Badouin H."/>
            <person name="Gouzy J."/>
            <person name="Grassa C.J."/>
            <person name="Murat F."/>
            <person name="Staton S.E."/>
            <person name="Cottret L."/>
            <person name="Lelandais-Briere C."/>
            <person name="Owens G.L."/>
            <person name="Carrere S."/>
            <person name="Mayjonade B."/>
            <person name="Legrand L."/>
            <person name="Gill N."/>
            <person name="Kane N.C."/>
            <person name="Bowers J.E."/>
            <person name="Hubner S."/>
            <person name="Bellec A."/>
            <person name="Berard A."/>
            <person name="Berges H."/>
            <person name="Blanchet N."/>
            <person name="Boniface M.C."/>
            <person name="Brunel D."/>
            <person name="Catrice O."/>
            <person name="Chaidir N."/>
            <person name="Claudel C."/>
            <person name="Donnadieu C."/>
            <person name="Faraut T."/>
            <person name="Fievet G."/>
            <person name="Helmstetter N."/>
            <person name="King M."/>
            <person name="Knapp S.J."/>
            <person name="Lai Z."/>
            <person name="Le Paslier M.C."/>
            <person name="Lippi Y."/>
            <person name="Lorenzon L."/>
            <person name="Mandel J.R."/>
            <person name="Marage G."/>
            <person name="Marchand G."/>
            <person name="Marquand E."/>
            <person name="Bret-Mestries E."/>
            <person name="Morien E."/>
            <person name="Nambeesan S."/>
            <person name="Nguyen T."/>
            <person name="Pegot-Espagnet P."/>
            <person name="Pouilly N."/>
            <person name="Raftis F."/>
            <person name="Sallet E."/>
            <person name="Schiex T."/>
            <person name="Thomas J."/>
            <person name="Vandecasteele C."/>
            <person name="Vares D."/>
            <person name="Vear F."/>
            <person name="Vautrin S."/>
            <person name="Crespi M."/>
            <person name="Mangin B."/>
            <person name="Burke J.M."/>
            <person name="Salse J."/>
            <person name="Munos S."/>
            <person name="Vincourt P."/>
            <person name="Rieseberg L.H."/>
            <person name="Langlade N.B."/>
        </authorList>
    </citation>
    <scope>NUCLEOTIDE SEQUENCE</scope>
    <source>
        <tissue evidence="1">Leaves</tissue>
    </source>
</reference>
<name>A0A9K3MXM4_HELAN</name>
<dbReference type="Proteomes" id="UP000215914">
    <property type="component" value="Unassembled WGS sequence"/>
</dbReference>
<sequence>MTLFTTVEAGDSILIKTILGVVVAFQVGSPRPFHELFCSSNSTSKSPFDIHHLKLFFIHLLMIFIG</sequence>
<accession>A0A9K3MXM4</accession>
<evidence type="ECO:0000313" key="1">
    <source>
        <dbReference type="EMBL" id="KAF5779063.1"/>
    </source>
</evidence>
<organism evidence="1 2">
    <name type="scientific">Helianthus annuus</name>
    <name type="common">Common sunflower</name>
    <dbReference type="NCBI Taxonomy" id="4232"/>
    <lineage>
        <taxon>Eukaryota</taxon>
        <taxon>Viridiplantae</taxon>
        <taxon>Streptophyta</taxon>
        <taxon>Embryophyta</taxon>
        <taxon>Tracheophyta</taxon>
        <taxon>Spermatophyta</taxon>
        <taxon>Magnoliopsida</taxon>
        <taxon>eudicotyledons</taxon>
        <taxon>Gunneridae</taxon>
        <taxon>Pentapetalae</taxon>
        <taxon>asterids</taxon>
        <taxon>campanulids</taxon>
        <taxon>Asterales</taxon>
        <taxon>Asteraceae</taxon>
        <taxon>Asteroideae</taxon>
        <taxon>Heliantheae alliance</taxon>
        <taxon>Heliantheae</taxon>
        <taxon>Helianthus</taxon>
    </lineage>
</organism>